<dbReference type="InterPro" id="IPR027385">
    <property type="entry name" value="Beta-barrel_OMP"/>
</dbReference>
<comment type="caution">
    <text evidence="8">The sequence shown here is derived from an EMBL/GenBank/DDBJ whole genome shotgun (WGS) entry which is preliminary data.</text>
</comment>
<proteinExistence type="inferred from homology"/>
<keyword evidence="6" id="KW-0812">Transmembrane</keyword>
<keyword evidence="6" id="KW-1133">Transmembrane helix</keyword>
<accession>A0A371B7L8</accession>
<dbReference type="SUPFAM" id="SSF69917">
    <property type="entry name" value="OMPT-like"/>
    <property type="match status" value="1"/>
</dbReference>
<reference evidence="9" key="1">
    <citation type="submission" date="2018-08" db="EMBL/GenBank/DDBJ databases">
        <authorList>
            <person name="Kim S.-J."/>
            <person name="Jung G.-Y."/>
        </authorList>
    </citation>
    <scope>NUCLEOTIDE SEQUENCE [LARGE SCALE GENOMIC DNA]</scope>
    <source>
        <strain evidence="9">GY_H</strain>
    </source>
</reference>
<evidence type="ECO:0000313" key="9">
    <source>
        <dbReference type="Proteomes" id="UP000263993"/>
    </source>
</evidence>
<dbReference type="InterPro" id="IPR053724">
    <property type="entry name" value="OMP_A26_sf"/>
</dbReference>
<protein>
    <submittedName>
        <fullName evidence="8">Porin family protein</fullName>
    </submittedName>
</protein>
<sequence>MKSPMSLPAQNTSGPPAIMRQRMLASCAAPLIASAMAVYIGSVNAFFLSSRFMRMMRMDPSSVMSMSAMTSSPRHLNPADYTIGARKNFWCALLPTCHCHRAPGPSMYRRAAALKNLRRVALRGSTLKLGMAAGTFVAGFLICIAGQNAAKAQTTHDWTGFYAGTHIANGAADSQWKSGTGAGPEFAGAFTGGGLSNGFQAGYNRQIGNWVWGVEAEASLADIEGSARCADAIYLCQTSIDGIGTLALRGGYAFGRLLAYGKAGGALMHEHLKMTPTPGNGQTETYVGKTWRKGFVVGAGLEYALTSSLAAKVEYDFLDFSGDVSFSGNEGNNPSVALTQRIHLIKLGLNYQFGKRSPFERPLWSSTGEPTHDWTGLYVGVHGGGAFGTTDWNSADGVLAAFSTQTFAGSGTADGSILGGQVGYNRQFGSWVIGAELAASWTNLDGYAKCATSAAVDSYVCHSRMNSLYTATGKLGQAYGNFLIYGLAGVAWGAETHDAYRSSVTPELSGSSKRSGYVLGSGIEYAFTPAFSGKIEYNFVDLGEKTVSLSGATGTSNVAIGQDIHLIKLGLNYKLGEDPTATHANSALFGKMPMVSSGWAMEAGLRYFYSNGKSQQDLYAGTVPGQVNSRLIYGGLLSHSAEAFVRLDHESRVFIKGNLGLGSIVGGSLYDEDMPPDTTPYSATVHNIGSSSMRYGSLDLGYNVIDGAAGSLGPYVGYRYFYQRARGFGCAQVAQGNICAGAGQIPFSNLALTETETWRGVAVGFNTRMNITPRWKVEVDAAYLPYVDRAGVDNHWARADINAGPETGRAWGAQIEALVSYAVTPRMNVGVGGRYWYYSTLDGAAPFPATTAAPVKFTADRYGAFMQASYKIGGTQTNAFASEEREQHVNWAGFYAGGQLGAGVGTFDWSDPYPQAPVGDRVKTAGALGGAQVGYNAQFGKFVAGVEAAGAFARIEGADTCFGLLPPSTSAGFQCENTTLPIGLFTGRAGYAFGRSLMYLRAGAATARVNYTLNSIAGGGAIDSHTVTDWGWTVGGGLEHSLNARWSVNVDYKYVDFGTRSVAFNVPAVAAAVTPNNIKSHLHLMTLGVNYHFSPMSR</sequence>
<keyword evidence="9" id="KW-1185">Reference proteome</keyword>
<dbReference type="InterPro" id="IPR020080">
    <property type="entry name" value="OM_adhesin/peptidase_omptin"/>
</dbReference>
<evidence type="ECO:0000256" key="6">
    <source>
        <dbReference type="SAM" id="Phobius"/>
    </source>
</evidence>
<evidence type="ECO:0000256" key="2">
    <source>
        <dbReference type="ARBA" id="ARBA00022729"/>
    </source>
</evidence>
<dbReference type="Pfam" id="PF13505">
    <property type="entry name" value="OMP_b-brl"/>
    <property type="match status" value="3"/>
</dbReference>
<feature type="domain" description="Outer membrane protein beta-barrel" evidence="7">
    <location>
        <begin position="373"/>
        <end position="573"/>
    </location>
</feature>
<feature type="domain" description="Outer membrane protein beta-barrel" evidence="7">
    <location>
        <begin position="888"/>
        <end position="1093"/>
    </location>
</feature>
<keyword evidence="3 6" id="KW-0472">Membrane</keyword>
<feature type="domain" description="Outer membrane protein beta-barrel" evidence="7">
    <location>
        <begin position="148"/>
        <end position="353"/>
    </location>
</feature>
<evidence type="ECO:0000259" key="7">
    <source>
        <dbReference type="Pfam" id="PF13505"/>
    </source>
</evidence>
<organism evidence="8 9">
    <name type="scientific">Undibacter mobilis</name>
    <dbReference type="NCBI Taxonomy" id="2292256"/>
    <lineage>
        <taxon>Bacteria</taxon>
        <taxon>Pseudomonadati</taxon>
        <taxon>Pseudomonadota</taxon>
        <taxon>Alphaproteobacteria</taxon>
        <taxon>Hyphomicrobiales</taxon>
        <taxon>Nitrobacteraceae</taxon>
        <taxon>Undibacter</taxon>
    </lineage>
</organism>
<evidence type="ECO:0000256" key="4">
    <source>
        <dbReference type="ARBA" id="ARBA00023237"/>
    </source>
</evidence>
<dbReference type="InterPro" id="IPR051692">
    <property type="entry name" value="OMP-like"/>
</dbReference>
<dbReference type="PANTHER" id="PTHR34001:SF3">
    <property type="entry name" value="BLL7405 PROTEIN"/>
    <property type="match status" value="1"/>
</dbReference>
<keyword evidence="4" id="KW-0998">Cell outer membrane</keyword>
<evidence type="ECO:0000256" key="3">
    <source>
        <dbReference type="ARBA" id="ARBA00023136"/>
    </source>
</evidence>
<dbReference type="AlphaFoldDB" id="A0A371B7L8"/>
<dbReference type="InterPro" id="IPR011250">
    <property type="entry name" value="OMP/PagP_B-barrel"/>
</dbReference>
<dbReference type="Gene3D" id="2.40.160.20">
    <property type="match status" value="3"/>
</dbReference>
<dbReference type="GO" id="GO:0009279">
    <property type="term" value="C:cell outer membrane"/>
    <property type="evidence" value="ECO:0007669"/>
    <property type="project" value="UniProtKB-SubCell"/>
</dbReference>
<dbReference type="EMBL" id="QRGO01000001">
    <property type="protein sequence ID" value="RDV03361.1"/>
    <property type="molecule type" value="Genomic_DNA"/>
</dbReference>
<evidence type="ECO:0000313" key="8">
    <source>
        <dbReference type="EMBL" id="RDV03361.1"/>
    </source>
</evidence>
<dbReference type="Proteomes" id="UP000263993">
    <property type="component" value="Unassembled WGS sequence"/>
</dbReference>
<evidence type="ECO:0000256" key="1">
    <source>
        <dbReference type="ARBA" id="ARBA00004442"/>
    </source>
</evidence>
<feature type="transmembrane region" description="Helical" evidence="6">
    <location>
        <begin position="127"/>
        <end position="147"/>
    </location>
</feature>
<feature type="transmembrane region" description="Helical" evidence="6">
    <location>
        <begin position="23"/>
        <end position="48"/>
    </location>
</feature>
<keyword evidence="2" id="KW-0732">Signal</keyword>
<dbReference type="GO" id="GO:0004190">
    <property type="term" value="F:aspartic-type endopeptidase activity"/>
    <property type="evidence" value="ECO:0007669"/>
    <property type="project" value="InterPro"/>
</dbReference>
<comment type="subcellular location">
    <subcellularLocation>
        <location evidence="1">Cell outer membrane</location>
    </subcellularLocation>
</comment>
<evidence type="ECO:0000256" key="5">
    <source>
        <dbReference type="ARBA" id="ARBA00038306"/>
    </source>
</evidence>
<comment type="similarity">
    <text evidence="5">Belongs to the Omp25/RopB family.</text>
</comment>
<name>A0A371B7L8_9BRAD</name>
<dbReference type="PANTHER" id="PTHR34001">
    <property type="entry name" value="BLL7405 PROTEIN"/>
    <property type="match status" value="1"/>
</dbReference>
<dbReference type="Gene3D" id="2.40.128.90">
    <property type="entry name" value="OMPT-like"/>
    <property type="match status" value="1"/>
</dbReference>
<dbReference type="SUPFAM" id="SSF56925">
    <property type="entry name" value="OMPA-like"/>
    <property type="match status" value="3"/>
</dbReference>
<gene>
    <name evidence="8" type="ORF">DXH78_01410</name>
</gene>